<accession>A0A9X4XSG2</accession>
<dbReference type="SUPFAM" id="SSF48179">
    <property type="entry name" value="6-phosphogluconate dehydrogenase C-terminal domain-like"/>
    <property type="match status" value="1"/>
</dbReference>
<dbReference type="GO" id="GO:0051287">
    <property type="term" value="F:NAD binding"/>
    <property type="evidence" value="ECO:0007669"/>
    <property type="project" value="InterPro"/>
</dbReference>
<dbReference type="PANTHER" id="PTHR43580">
    <property type="entry name" value="OXIDOREDUCTASE GLYR1-RELATED"/>
    <property type="match status" value="1"/>
</dbReference>
<dbReference type="Pfam" id="PF03446">
    <property type="entry name" value="NAD_binding_2"/>
    <property type="match status" value="1"/>
</dbReference>
<feature type="signal peptide" evidence="1">
    <location>
        <begin position="1"/>
        <end position="21"/>
    </location>
</feature>
<dbReference type="EMBL" id="WNKV01000012">
    <property type="protein sequence ID" value="MTW17801.1"/>
    <property type="molecule type" value="Genomic_DNA"/>
</dbReference>
<dbReference type="InterPro" id="IPR006115">
    <property type="entry name" value="6PGDH_NADP-bd"/>
</dbReference>
<dbReference type="InterPro" id="IPR036291">
    <property type="entry name" value="NAD(P)-bd_dom_sf"/>
</dbReference>
<dbReference type="Pfam" id="PF14833">
    <property type="entry name" value="NAD_binding_11"/>
    <property type="match status" value="1"/>
</dbReference>
<evidence type="ECO:0000313" key="5">
    <source>
        <dbReference type="Proteomes" id="UP000438991"/>
    </source>
</evidence>
<feature type="domain" description="3-hydroxyisobutyrate dehydrogenase-like NAD-binding" evidence="3">
    <location>
        <begin position="321"/>
        <end position="439"/>
    </location>
</feature>
<evidence type="ECO:0000259" key="2">
    <source>
        <dbReference type="Pfam" id="PF03446"/>
    </source>
</evidence>
<dbReference type="Gene3D" id="1.10.1040.10">
    <property type="entry name" value="N-(1-d-carboxylethyl)-l-norvaline Dehydrogenase, domain 2"/>
    <property type="match status" value="1"/>
</dbReference>
<dbReference type="PANTHER" id="PTHR43580:SF2">
    <property type="entry name" value="CYTOKINE-LIKE NUCLEAR FACTOR N-PAC"/>
    <property type="match status" value="1"/>
</dbReference>
<reference evidence="4 5" key="1">
    <citation type="submission" date="2019-11" db="EMBL/GenBank/DDBJ databases">
        <title>Whole-genome sequence of Rhodoplanes serenus DSM 18633, type strain.</title>
        <authorList>
            <person name="Kyndt J.A."/>
            <person name="Meyer T.E."/>
        </authorList>
    </citation>
    <scope>NUCLEOTIDE SEQUENCE [LARGE SCALE GENOMIC DNA]</scope>
    <source>
        <strain evidence="4 5">DSM 18633</strain>
    </source>
</reference>
<evidence type="ECO:0000259" key="3">
    <source>
        <dbReference type="Pfam" id="PF14833"/>
    </source>
</evidence>
<gene>
    <name evidence="4" type="ORF">GJ689_16460</name>
</gene>
<organism evidence="4 5">
    <name type="scientific">Rhodoplanes serenus</name>
    <dbReference type="NCBI Taxonomy" id="200615"/>
    <lineage>
        <taxon>Bacteria</taxon>
        <taxon>Pseudomonadati</taxon>
        <taxon>Pseudomonadota</taxon>
        <taxon>Alphaproteobacteria</taxon>
        <taxon>Hyphomicrobiales</taxon>
        <taxon>Nitrobacteraceae</taxon>
        <taxon>Rhodoplanes</taxon>
    </lineage>
</organism>
<proteinExistence type="predicted"/>
<dbReference type="InterPro" id="IPR029154">
    <property type="entry name" value="HIBADH-like_NADP-bd"/>
</dbReference>
<dbReference type="SUPFAM" id="SSF51735">
    <property type="entry name" value="NAD(P)-binding Rossmann-fold domains"/>
    <property type="match status" value="1"/>
</dbReference>
<dbReference type="Proteomes" id="UP000438991">
    <property type="component" value="Unassembled WGS sequence"/>
</dbReference>
<name>A0A9X4XSG2_9BRAD</name>
<comment type="caution">
    <text evidence="4">The sequence shown here is derived from an EMBL/GenBank/DDBJ whole genome shotgun (WGS) entry which is preliminary data.</text>
</comment>
<dbReference type="Gene3D" id="3.40.50.720">
    <property type="entry name" value="NAD(P)-binding Rossmann-like Domain"/>
    <property type="match status" value="1"/>
</dbReference>
<dbReference type="GO" id="GO:0050661">
    <property type="term" value="F:NADP binding"/>
    <property type="evidence" value="ECO:0007669"/>
    <property type="project" value="InterPro"/>
</dbReference>
<dbReference type="InterPro" id="IPR051265">
    <property type="entry name" value="HIBADH-related_NP60_sf"/>
</dbReference>
<evidence type="ECO:0000313" key="4">
    <source>
        <dbReference type="EMBL" id="MTW17801.1"/>
    </source>
</evidence>
<dbReference type="AlphaFoldDB" id="A0A9X4XSG2"/>
<feature type="chain" id="PRO_5040865412" evidence="1">
    <location>
        <begin position="22"/>
        <end position="447"/>
    </location>
</feature>
<dbReference type="InterPro" id="IPR008927">
    <property type="entry name" value="6-PGluconate_DH-like_C_sf"/>
</dbReference>
<feature type="domain" description="6-phosphogluconate dehydrogenase NADP-binding" evidence="2">
    <location>
        <begin position="156"/>
        <end position="315"/>
    </location>
</feature>
<dbReference type="InterPro" id="IPR013328">
    <property type="entry name" value="6PGD_dom2"/>
</dbReference>
<sequence length="447" mass="46570">MQARSWASPVPLLLVLVCRHAAPRGSAVGGPFVNRRVMRPGEALAPSICAIRMAERSAMHTLYRRRGSANPRSPGALRGAAGCAGVAAPRAAGDPAGLRRPRRRGSMPSVVLRRLSSSFVVLLALRPPASDRVVSVAGERTYSASAPQNQESTQVEIGFVGLGDMGSLIVPRLMAAGHRVTGWNRTRGKAEPLIAAGMTFADSPRAAAANAELVFSIVTDGAAVEHVALAPDGILAGLREGGIYADMSTIAPHVSRGVAERFAAGGRFMLDAPISGSPVTVQAGQASVMVGGDEGAYERIVPVLQAIGPKVMRVGGNGLACQMKIAVNLLLMVEVICFGEAVALAEKGGVARETAVDAILRSVAASPVLGYRGPFILEGKMPAKPLADVTLQQKDMLLALDLGRRLGSPVPLAAAANEMMNACRGLGIDHRDFVAAHEVYRRLGGRS</sequence>
<evidence type="ECO:0000256" key="1">
    <source>
        <dbReference type="SAM" id="SignalP"/>
    </source>
</evidence>
<keyword evidence="1" id="KW-0732">Signal</keyword>
<protein>
    <submittedName>
        <fullName evidence="4">NAD-binding protein</fullName>
    </submittedName>
</protein>